<dbReference type="SUPFAM" id="SSF55486">
    <property type="entry name" value="Metalloproteases ('zincins'), catalytic domain"/>
    <property type="match status" value="1"/>
</dbReference>
<dbReference type="GO" id="GO:0016485">
    <property type="term" value="P:protein processing"/>
    <property type="evidence" value="ECO:0007669"/>
    <property type="project" value="TreeGrafter"/>
</dbReference>
<name>A0A9W2Z446_BIOGL</name>
<dbReference type="GeneID" id="106063401"/>
<evidence type="ECO:0000259" key="9">
    <source>
        <dbReference type="Pfam" id="PF01431"/>
    </source>
</evidence>
<dbReference type="Pfam" id="PF05649">
    <property type="entry name" value="Peptidase_M13_N"/>
    <property type="match status" value="1"/>
</dbReference>
<keyword evidence="8" id="KW-0472">Membrane</keyword>
<dbReference type="InterPro" id="IPR008753">
    <property type="entry name" value="Peptidase_M13_N"/>
</dbReference>
<keyword evidence="3" id="KW-0479">Metal-binding</keyword>
<dbReference type="Gene3D" id="1.10.1380.10">
    <property type="entry name" value="Neutral endopeptidase , domain2"/>
    <property type="match status" value="1"/>
</dbReference>
<feature type="transmembrane region" description="Helical" evidence="8">
    <location>
        <begin position="43"/>
        <end position="64"/>
    </location>
</feature>
<evidence type="ECO:0000256" key="4">
    <source>
        <dbReference type="ARBA" id="ARBA00022801"/>
    </source>
</evidence>
<evidence type="ECO:0000256" key="3">
    <source>
        <dbReference type="ARBA" id="ARBA00022723"/>
    </source>
</evidence>
<proteinExistence type="predicted"/>
<keyword evidence="5" id="KW-0862">Zinc</keyword>
<evidence type="ECO:0000256" key="7">
    <source>
        <dbReference type="SAM" id="MobiDB-lite"/>
    </source>
</evidence>
<keyword evidence="11" id="KW-1185">Reference proteome</keyword>
<feature type="region of interest" description="Disordered" evidence="7">
    <location>
        <begin position="95"/>
        <end position="121"/>
    </location>
</feature>
<evidence type="ECO:0000256" key="2">
    <source>
        <dbReference type="ARBA" id="ARBA00022670"/>
    </source>
</evidence>
<dbReference type="Proteomes" id="UP001165740">
    <property type="component" value="Chromosome 16"/>
</dbReference>
<dbReference type="InterPro" id="IPR000718">
    <property type="entry name" value="Peptidase_M13"/>
</dbReference>
<dbReference type="PANTHER" id="PTHR11733">
    <property type="entry name" value="ZINC METALLOPROTEASE FAMILY M13 NEPRILYSIN-RELATED"/>
    <property type="match status" value="1"/>
</dbReference>
<dbReference type="InterPro" id="IPR018497">
    <property type="entry name" value="Peptidase_M13_C"/>
</dbReference>
<organism evidence="11 12">
    <name type="scientific">Biomphalaria glabrata</name>
    <name type="common">Bloodfluke planorb</name>
    <name type="synonym">Freshwater snail</name>
    <dbReference type="NCBI Taxonomy" id="6526"/>
    <lineage>
        <taxon>Eukaryota</taxon>
        <taxon>Metazoa</taxon>
        <taxon>Spiralia</taxon>
        <taxon>Lophotrochozoa</taxon>
        <taxon>Mollusca</taxon>
        <taxon>Gastropoda</taxon>
        <taxon>Heterobranchia</taxon>
        <taxon>Euthyneura</taxon>
        <taxon>Panpulmonata</taxon>
        <taxon>Hygrophila</taxon>
        <taxon>Lymnaeoidea</taxon>
        <taxon>Planorbidae</taxon>
        <taxon>Biomphalaria</taxon>
    </lineage>
</organism>
<dbReference type="GO" id="GO:0004222">
    <property type="term" value="F:metalloendopeptidase activity"/>
    <property type="evidence" value="ECO:0007669"/>
    <property type="project" value="InterPro"/>
</dbReference>
<dbReference type="Gene3D" id="3.40.390.10">
    <property type="entry name" value="Collagenase (Catalytic Domain)"/>
    <property type="match status" value="1"/>
</dbReference>
<dbReference type="RefSeq" id="XP_055869691.1">
    <property type="nucleotide sequence ID" value="XM_056013716.1"/>
</dbReference>
<protein>
    <submittedName>
        <fullName evidence="12">Endothelin-converting enzyme homolog isoform X1</fullName>
    </submittedName>
</protein>
<evidence type="ECO:0000256" key="1">
    <source>
        <dbReference type="ARBA" id="ARBA00001947"/>
    </source>
</evidence>
<feature type="domain" description="Peptidase M13 C-terminal" evidence="9">
    <location>
        <begin position="626"/>
        <end position="824"/>
    </location>
</feature>
<comment type="cofactor">
    <cofactor evidence="1">
        <name>Zn(2+)</name>
        <dbReference type="ChEBI" id="CHEBI:29105"/>
    </cofactor>
</comment>
<dbReference type="GO" id="GO:0046872">
    <property type="term" value="F:metal ion binding"/>
    <property type="evidence" value="ECO:0007669"/>
    <property type="project" value="UniProtKB-KW"/>
</dbReference>
<accession>A0A9W2Z446</accession>
<dbReference type="OMA" id="CIDETRM"/>
<dbReference type="GO" id="GO:0005886">
    <property type="term" value="C:plasma membrane"/>
    <property type="evidence" value="ECO:0007669"/>
    <property type="project" value="TreeGrafter"/>
</dbReference>
<gene>
    <name evidence="12" type="primary">LOC106063401</name>
</gene>
<feature type="domain" description="Peptidase M13 N-terminal" evidence="10">
    <location>
        <begin position="170"/>
        <end position="561"/>
    </location>
</feature>
<keyword evidence="2" id="KW-0645">Protease</keyword>
<dbReference type="PRINTS" id="PR00786">
    <property type="entry name" value="NEPRILYSIN"/>
</dbReference>
<evidence type="ECO:0000259" key="10">
    <source>
        <dbReference type="Pfam" id="PF05649"/>
    </source>
</evidence>
<keyword evidence="6" id="KW-0482">Metalloprotease</keyword>
<evidence type="ECO:0000313" key="11">
    <source>
        <dbReference type="Proteomes" id="UP001165740"/>
    </source>
</evidence>
<evidence type="ECO:0000256" key="8">
    <source>
        <dbReference type="SAM" id="Phobius"/>
    </source>
</evidence>
<sequence>MSGTLRKSLTSEDWTTVDLRELQELRERTEKIQAASRVSRVKYLISLVVLIVLVSSGLVAFIFYQQVISSKGEPSKAGSPPKQVPMDVAHTDTATLTSKKDLQHQPLLEGSSTSRKSPSLEALVDSSNSVAKTDTSLFVTSKRTTPTTMKAERFEALTYMQNSIDLNVNPCEDFYQFACGKWNTSYHLPNSSLEVNMFSLIETKTFNEIKALLEAPAKDEEQPSLRNTRKYFTSCMNEGLIDQMGYDTLKEILLQEFEGWPLTYSMWDESKFDLEATVKNLNSYNVSTLFYFTADSDLMNNSYRTLQIGRGDFETIDLIGVTQKDLIFKNYGTLITEVARLLGPYTYNVSVLMEDVKAMVQLEIDLASLKEGSEGYTTLKSLVDTSHTMQQFQVFDWMKYVTIVMSASEVAVNDVNENEKILLKDVIYLPGMVGVISKTTNRTLANYLVWKFILTCIKAMTLPRRFFDLYEEYLSPIMKIGTTDRSRLCTSTTSNIYMYAVAQMFVSEHFDGESNKKARDLIKEIQKSTDWALEMNEWMDRKTKIFAKEKLKLMDLEIGYPEELENDEYLNHLYINYAPQNELYIWNYMKVMKEITSAKLRMVRESLDLKSWTMSPVTSAVAHILNRNQVIIPAGVLRYPLFHKNYPKSVNYGAIGVLMTREILHGFDSIGAKFNQNGHLQDWWSENTRRNFTQKIQCLTDQLNKYFNKEINARVNQKLNKVENSADNGAIKIAYKAYRSSIEAEGKEEPILPSQNLTHNRMFFLSFAQTFCSEISVDYLKYLKTFNRHRQDIIRVNAAIQNSPEFADVYSCPLGSPMNPKNKCFLW</sequence>
<dbReference type="PROSITE" id="PS51885">
    <property type="entry name" value="NEPRILYSIN"/>
    <property type="match status" value="1"/>
</dbReference>
<keyword evidence="8" id="KW-1133">Transmembrane helix</keyword>
<evidence type="ECO:0000256" key="6">
    <source>
        <dbReference type="ARBA" id="ARBA00023049"/>
    </source>
</evidence>
<dbReference type="PANTHER" id="PTHR11733:SF240">
    <property type="entry name" value="GH14155P-RELATED"/>
    <property type="match status" value="1"/>
</dbReference>
<dbReference type="CDD" id="cd08662">
    <property type="entry name" value="M13"/>
    <property type="match status" value="1"/>
</dbReference>
<reference evidence="12" key="1">
    <citation type="submission" date="2025-08" db="UniProtKB">
        <authorList>
            <consortium name="RefSeq"/>
        </authorList>
    </citation>
    <scope>IDENTIFICATION</scope>
</reference>
<keyword evidence="4" id="KW-0378">Hydrolase</keyword>
<dbReference type="InterPro" id="IPR042089">
    <property type="entry name" value="Peptidase_M13_dom_2"/>
</dbReference>
<dbReference type="Pfam" id="PF01431">
    <property type="entry name" value="Peptidase_M13"/>
    <property type="match status" value="1"/>
</dbReference>
<evidence type="ECO:0000256" key="5">
    <source>
        <dbReference type="ARBA" id="ARBA00022833"/>
    </source>
</evidence>
<dbReference type="AlphaFoldDB" id="A0A9W2Z446"/>
<keyword evidence="8" id="KW-0812">Transmembrane</keyword>
<dbReference type="InterPro" id="IPR024079">
    <property type="entry name" value="MetalloPept_cat_dom_sf"/>
</dbReference>
<evidence type="ECO:0000313" key="12">
    <source>
        <dbReference type="RefSeq" id="XP_055869691.1"/>
    </source>
</evidence>
<dbReference type="OrthoDB" id="6160024at2759"/>